<organism evidence="3 4">
    <name type="scientific">Eiseniibacteriota bacterium</name>
    <dbReference type="NCBI Taxonomy" id="2212470"/>
    <lineage>
        <taxon>Bacteria</taxon>
        <taxon>Candidatus Eiseniibacteriota</taxon>
    </lineage>
</organism>
<dbReference type="InterPro" id="IPR027417">
    <property type="entry name" value="P-loop_NTPase"/>
</dbReference>
<comment type="caution">
    <text evidence="3">The sequence shown here is derived from an EMBL/GenBank/DDBJ whole genome shotgun (WGS) entry which is preliminary data.</text>
</comment>
<dbReference type="InterPro" id="IPR029062">
    <property type="entry name" value="Class_I_gatase-like"/>
</dbReference>
<dbReference type="PANTHER" id="PTHR21343">
    <property type="entry name" value="DETHIOBIOTIN SYNTHETASE"/>
    <property type="match status" value="1"/>
</dbReference>
<dbReference type="EMBL" id="VBOU01000124">
    <property type="protein sequence ID" value="TMQ51943.1"/>
    <property type="molecule type" value="Genomic_DNA"/>
</dbReference>
<dbReference type="Gene3D" id="3.40.50.880">
    <property type="match status" value="1"/>
</dbReference>
<protein>
    <submittedName>
        <fullName evidence="3">Cobyric acid synthase</fullName>
    </submittedName>
</protein>
<dbReference type="NCBIfam" id="NF001989">
    <property type="entry name" value="PRK00784.1"/>
    <property type="match status" value="1"/>
</dbReference>
<feature type="non-terminal residue" evidence="3">
    <location>
        <position position="1"/>
    </location>
</feature>
<sequence length="378" mass="39573">VVVEGAGSPAEINLREGEIVNMQIARLADAPVLLVGDIDRGGVFAAFVGTLALLPKEDRARIAGFVVNKFRGDAALLKPGFDELTARTGVPVLGVVPFIAESLVPAEDSLNLEDLERTNGPAALEVAVARLPHIANFDDLEPLAREPGVRVRFVRRPAEVENADLIVLPGSKNTAEDLAWLRDAGLADAVTAAASAGRPVVGICGGYQMLGLAVHDPDGVESSAATTAGLGLLPVVTSLERDKTTVRVRGRVGADAGPFALAAGADIEAYEIHVGRTEVRAARRPFLVVAHRDRRVDERDGALNDAGNVVGTYLHGLFANDALRRALLLYLAGRRGVPADPRWGAPSSAAARYDRLADVVGIACDLAAIGKLVGLDLG</sequence>
<dbReference type="SUPFAM" id="SSF52317">
    <property type="entry name" value="Class I glutamine amidotransferase-like"/>
    <property type="match status" value="1"/>
</dbReference>
<proteinExistence type="inferred from homology"/>
<dbReference type="NCBIfam" id="TIGR00313">
    <property type="entry name" value="cobQ"/>
    <property type="match status" value="1"/>
</dbReference>
<gene>
    <name evidence="3" type="ORF">E6K74_12825</name>
</gene>
<evidence type="ECO:0000259" key="2">
    <source>
        <dbReference type="Pfam" id="PF07685"/>
    </source>
</evidence>
<dbReference type="SUPFAM" id="SSF52540">
    <property type="entry name" value="P-loop containing nucleoside triphosphate hydrolases"/>
    <property type="match status" value="1"/>
</dbReference>
<dbReference type="InterPro" id="IPR004459">
    <property type="entry name" value="CobQ_synth"/>
</dbReference>
<dbReference type="GO" id="GO:0009236">
    <property type="term" value="P:cobalamin biosynthetic process"/>
    <property type="evidence" value="ECO:0007669"/>
    <property type="project" value="UniProtKB-UniPathway"/>
</dbReference>
<dbReference type="Proteomes" id="UP000319829">
    <property type="component" value="Unassembled WGS sequence"/>
</dbReference>
<dbReference type="UniPathway" id="UPA00148"/>
<evidence type="ECO:0000313" key="4">
    <source>
        <dbReference type="Proteomes" id="UP000319829"/>
    </source>
</evidence>
<reference evidence="3 4" key="1">
    <citation type="journal article" date="2019" name="Nat. Microbiol.">
        <title>Mediterranean grassland soil C-N compound turnover is dependent on rainfall and depth, and is mediated by genomically divergent microorganisms.</title>
        <authorList>
            <person name="Diamond S."/>
            <person name="Andeer P.F."/>
            <person name="Li Z."/>
            <person name="Crits-Christoph A."/>
            <person name="Burstein D."/>
            <person name="Anantharaman K."/>
            <person name="Lane K.R."/>
            <person name="Thomas B.C."/>
            <person name="Pan C."/>
            <person name="Northen T.R."/>
            <person name="Banfield J.F."/>
        </authorList>
    </citation>
    <scope>NUCLEOTIDE SEQUENCE [LARGE SCALE GENOMIC DNA]</scope>
    <source>
        <strain evidence="3">WS_4</strain>
    </source>
</reference>
<dbReference type="HAMAP" id="MF_00028">
    <property type="entry name" value="CobQ"/>
    <property type="match status" value="1"/>
</dbReference>
<dbReference type="Pfam" id="PF13500">
    <property type="entry name" value="AAA_26"/>
    <property type="match status" value="1"/>
</dbReference>
<dbReference type="Pfam" id="PF07685">
    <property type="entry name" value="GATase_3"/>
    <property type="match status" value="1"/>
</dbReference>
<name>A0A538SKN9_UNCEI</name>
<dbReference type="PANTHER" id="PTHR21343:SF1">
    <property type="entry name" value="COBYRIC ACID SYNTHASE"/>
    <property type="match status" value="1"/>
</dbReference>
<accession>A0A538SKN9</accession>
<feature type="domain" description="CobB/CobQ-like glutamine amidotransferase" evidence="2">
    <location>
        <begin position="125"/>
        <end position="322"/>
    </location>
</feature>
<evidence type="ECO:0000256" key="1">
    <source>
        <dbReference type="ARBA" id="ARBA00022962"/>
    </source>
</evidence>
<keyword evidence="1" id="KW-0315">Glutamine amidotransferase</keyword>
<dbReference type="PROSITE" id="PS51274">
    <property type="entry name" value="GATASE_COBBQ"/>
    <property type="match status" value="1"/>
</dbReference>
<dbReference type="AlphaFoldDB" id="A0A538SKN9"/>
<dbReference type="InterPro" id="IPR011698">
    <property type="entry name" value="GATase_3"/>
</dbReference>
<dbReference type="InterPro" id="IPR033949">
    <property type="entry name" value="CobQ_GATase1"/>
</dbReference>
<dbReference type="Gene3D" id="3.40.50.300">
    <property type="entry name" value="P-loop containing nucleotide triphosphate hydrolases"/>
    <property type="match status" value="1"/>
</dbReference>
<dbReference type="PROSITE" id="PS51273">
    <property type="entry name" value="GATASE_TYPE_1"/>
    <property type="match status" value="1"/>
</dbReference>
<evidence type="ECO:0000313" key="3">
    <source>
        <dbReference type="EMBL" id="TMQ51943.1"/>
    </source>
</evidence>
<dbReference type="GO" id="GO:0003824">
    <property type="term" value="F:catalytic activity"/>
    <property type="evidence" value="ECO:0007669"/>
    <property type="project" value="InterPro"/>
</dbReference>
<dbReference type="CDD" id="cd01750">
    <property type="entry name" value="GATase1_CobQ"/>
    <property type="match status" value="1"/>
</dbReference>